<dbReference type="FunFam" id="3.30.300.30:FF:000015">
    <property type="entry name" value="Nonribosomal peptide synthase SidD"/>
    <property type="match status" value="1"/>
</dbReference>
<protein>
    <submittedName>
        <fullName evidence="6">Acetyl-CoA synthetase-like protein</fullName>
    </submittedName>
</protein>
<dbReference type="SMART" id="SM01294">
    <property type="entry name" value="PKS_PP_betabranch"/>
    <property type="match status" value="1"/>
</dbReference>
<evidence type="ECO:0000313" key="6">
    <source>
        <dbReference type="EMBL" id="TIB80173.1"/>
    </source>
</evidence>
<dbReference type="Pfam" id="PF00501">
    <property type="entry name" value="AMP-binding"/>
    <property type="match status" value="3"/>
</dbReference>
<dbReference type="InterPro" id="IPR045851">
    <property type="entry name" value="AMP-bd_C_sf"/>
</dbReference>
<evidence type="ECO:0000256" key="4">
    <source>
        <dbReference type="ARBA" id="ARBA00022598"/>
    </source>
</evidence>
<dbReference type="CDD" id="cd19542">
    <property type="entry name" value="CT_NRPS-like"/>
    <property type="match status" value="2"/>
</dbReference>
<evidence type="ECO:0000259" key="5">
    <source>
        <dbReference type="PROSITE" id="PS50075"/>
    </source>
</evidence>
<dbReference type="InterPro" id="IPR009081">
    <property type="entry name" value="PP-bd_ACP"/>
</dbReference>
<organism evidence="6 7">
    <name type="scientific">Wallemia mellicola</name>
    <dbReference type="NCBI Taxonomy" id="1708541"/>
    <lineage>
        <taxon>Eukaryota</taxon>
        <taxon>Fungi</taxon>
        <taxon>Dikarya</taxon>
        <taxon>Basidiomycota</taxon>
        <taxon>Wallemiomycotina</taxon>
        <taxon>Wallemiomycetes</taxon>
        <taxon>Wallemiales</taxon>
        <taxon>Wallemiaceae</taxon>
        <taxon>Wallemia</taxon>
    </lineage>
</organism>
<dbReference type="SMART" id="SM00823">
    <property type="entry name" value="PKS_PP"/>
    <property type="match status" value="4"/>
</dbReference>
<evidence type="ECO:0000256" key="1">
    <source>
        <dbReference type="ARBA" id="ARBA00004924"/>
    </source>
</evidence>
<evidence type="ECO:0000256" key="3">
    <source>
        <dbReference type="ARBA" id="ARBA00022553"/>
    </source>
</evidence>
<dbReference type="InterPro" id="IPR042099">
    <property type="entry name" value="ANL_N_sf"/>
</dbReference>
<feature type="domain" description="Carrier" evidence="5">
    <location>
        <begin position="2735"/>
        <end position="2811"/>
    </location>
</feature>
<dbReference type="GO" id="GO:0043041">
    <property type="term" value="P:amino acid activation for nonribosomal peptide biosynthetic process"/>
    <property type="evidence" value="ECO:0007669"/>
    <property type="project" value="TreeGrafter"/>
</dbReference>
<dbReference type="Gene3D" id="3.30.559.10">
    <property type="entry name" value="Chloramphenicol acetyltransferase-like domain"/>
    <property type="match status" value="5"/>
</dbReference>
<comment type="caution">
    <text evidence="6">The sequence shown here is derived from an EMBL/GenBank/DDBJ whole genome shotgun (WGS) entry which is preliminary data.</text>
</comment>
<dbReference type="Gene3D" id="3.30.559.30">
    <property type="entry name" value="Nonribosomal peptide synthetase, condensation domain"/>
    <property type="match status" value="5"/>
</dbReference>
<dbReference type="PANTHER" id="PTHR45527:SF2">
    <property type="entry name" value="FERRICROCIN SYNTHETASE (NONRIBOSOMAL PEPTIDE SIDEROPHORE SYNTHASE ) (EUROFUNG)"/>
    <property type="match status" value="1"/>
</dbReference>
<dbReference type="Gene3D" id="1.10.1200.10">
    <property type="entry name" value="ACP-like"/>
    <property type="match status" value="4"/>
</dbReference>
<name>A0A4T0MB01_9BASI</name>
<dbReference type="InterPro" id="IPR006162">
    <property type="entry name" value="Ppantetheine_attach_site"/>
</dbReference>
<keyword evidence="4" id="KW-0436">Ligase</keyword>
<dbReference type="PANTHER" id="PTHR45527">
    <property type="entry name" value="NONRIBOSOMAL PEPTIDE SYNTHETASE"/>
    <property type="match status" value="1"/>
</dbReference>
<dbReference type="PROSITE" id="PS00455">
    <property type="entry name" value="AMP_BINDING"/>
    <property type="match status" value="2"/>
</dbReference>
<feature type="domain" description="Carrier" evidence="5">
    <location>
        <begin position="1705"/>
        <end position="1781"/>
    </location>
</feature>
<sequence>MQQLTRFIELLKNYLGADEFSFEHNGKTISVVDGSYQESAFSQQDFQLHEDYESDSSDYIYRIKIINGEITVQHKLPQTLADTLRKSFTGEEDNQPLSSLNHPPQSAPSDKLLHSDFLAQVQSNGDSVAVDFNGSTLTYTELDNVSNALALEITSKKLFVPLLLPPSLELYVGYLAALKSGNAFSPFDLQAPIERHLGLLEDLSAEVVLGLGPREEWIPASVNYIDVTTFIDTQKDSTSKLTYQASPDDVAYVLFTSGSTGKPKGVQIQHSAAAASIQSHLAVRPLDNTVRWFQFAPSTFDPSIMETFMSFSSGSTICAAPRAEFLTNPELVISNLRCTHMMATPSIAGLFNPDKLPKGFELWTMGEKLSDRVISNFTRPGNELYNAYGPTEAAINVTLRRHPSTESGARLGPPIKTASLLIFHPTLNKIMPMGFTGELVIGGPQLAKGYLNMPEQTDKVFIDVEGLGRLYRTGDKARVVLDENNEWNNIEYLGRIGLEQVKLNGKRVELGEIDTVLSNTEGVRSVHTVVNQPEGQLCAFVTPNSKDLIDKCTDSAEKQLPSHMRPVVYFTAEDVPRSTAGKADRKAISRYVKDHISEGHFVGAAEEEQSGEIIEILDTPTLDKVVDCVSKTVDLNKEEIDVNLTLLALGIDSLRGVRFLSLAREAGLTGITIEDVIKGFSPAVLSNIAFKRMEDGFADDDSKKVAYTNIESEFRGQAIPAVVEALGFEPEIIRPATTMQTGLLALYSKTGTGYINHSVYTLKENIDDNKLEKAWYELVKRHEILRTRFVLVDNSPISAFAQVVVDIDPSSTFDKVEGNDTNALVQSHIENASSKFSLLERTQTAALYSDSKSKKLVVSLHHALFDGASLALMLDELAALYNNPQADIHREKFVNALTDVFTADAKANNDYWSGKLQNFTPDPFPDLTGLRQDAKKDGHHVTNVTSKLSYTSFLEKARSLRMSPLSVVQAAWSSILLAYSESDANDVVFGSIVGGRTTDVLEHTVGPVFTAAPIRVTNPDDESLSAVLQSLVNSNADGMVHRHLPPKVLSGDNGIIYDTTIALQQFAQGASQTDLWSHSEYPPMVTEFAVVLEIWPDPNDTIRLRATCSNNVLIEESSKMMLTQFDDILSSILNGDLKRKFKDVAVDVNQSLKSAVNENPVRVEGVEKELIHSQFERNAQENPESLALWFKPNPADSTQDIKWTYKELDARANKIANYLTSTYGDLTDVPIPIHIEKTPEMFMAILGIVKAGGAWCPIDTTAPALRKKDLFERAGGPVVLVRDDENKALVSDIIEGKIDVRSFTEDVFNNQPSTKPEINTQSKHLAYLIWTSGTTGAPKGVPIEHSAAVQSLTVLQEEIPWKKNTHIRCLNFSAYTFDVSVLDVFYAWGKTRGTLCSSTRDNLVGSFEELVRGFEATHAFLTPAFMAQSSLQNCDSLESLISIGEKLPQPVADAWCKEGTVSLNTYGPAESTIIATYRRFTPNEITKAHNVGLPLSTISCYVVSDDRVLLRGAVGELALGGFQNARGYHRNPEQTNKKFINHPQAGNVYLTGDVVRLLHDGSCEFVGRNDDLVKLGGIRVELSEISAALGNCHEIARETTTFQLTRHDRPQKVVCTFVAAPALKGDEEDGLRTDDAALEVAAACKERAESSLPAYMIPNVILVLTHLPHTPSNKIDRKMLAKYYEDVDIANWESRLSGIDDGDDGSWNEMEQTIREVVAKLTNVTVESISKSSHLPALGVDSIRSLQLASKLRNAGVNAAVSQIAAFPTIKQLAKAIARATSNQTTTDTPKWLQDFNDAVIEKVRDDVKDVEFVLPCTPTQEGMLSETIKDPATYWSHHVFKLADNVDISALFNAWNAVANRTQALRTSFVPAATYGLKESVFLQCIQASPKLLVEEVQYNEDKILEERVRNIVNSWSSSNRPPVALTLATKSDGSRYLMTSLHHAIYDGDSLSFIYQDVEAAYKQVDVVKRTSLKSAMAFMNADSNKTKEFWTKVLEPFAESSNAEWPVLHNDKAQHSLRFWTKGFSDVKRPQINQLLQAAWAVLQSRYTSTTDVIFGETLSLRGLAEGLDSAVAPLIATLPVAVRVDENATAKQLIERLSQLAAESAPHRFVGLQHVRQALKYASGAPLFPALFVLIVESGETVEEDLFKDRFEIGELDVEHPIAINAFVRGDSVQVDILGSNSMMSESQVQLIANQMQALVNSMSDNADLPVSQLLSKIDDKLLAKSYDSDVTKSNNPLVALSQNALERPDDIAVRSDEGTLSFKQLEEQSNKIANSLSSKKVVGLCIPPSLESIAHRIGLFKSGKTYLAIGENLPANRKRLIARSLNADIVYTTKKFAEDFKLLGSDKVVIVDSEGYISELTKASSERPTLQETESAAITFANGQLDTHDYTVWSSTQLFENISVFAEHLKTSSSTSTFLNWLPGTFGLHILETFAPLVLGSTILCKRVESLQDNPRNVLKVSQVTHAILTAAWFEKECIVRSELPQLEHIVLAGHISSKALHESWKEANVWKTFAIAKSSLASFLTRYDIDQPHQIGKPLVSACIANTDANFGLRGEAGELCAFDSAGKLIHSGTVARMLDNDNVLFEHKASDVVDYRGSTINLEQVSRNVEGVSLQNVVCQSLVIQHPESMQPDIITFVARAYTSDPLDGTPAEINAQDESFARALVQSSTEKLQYGARPDIVLPMTFLPISDVIGGRTNRKVLRRLFSQVPLRNMVQKTSQDVTTTQRPLSEEEKTIAVALSEQTGVSVDTITPSTTTLELGVDSLSAISLSFHLKSKGVSVPPHIVLSGPSVEKLARLAGSPSESGKDTSAVRKLDKEFENNVREVFGDSVDAIRPCLPLQEGLVARTLNSTEPVYVNHFTFKLSSEVNVDQFVAATSDTIAANDIFRTCFYFGQSAVAQVALKEVDIIQRSQNVSEEASLAALQTKKVELERNIVDNIQSVAPVRVTVEEAQNKTTFVQFTMHHAVYDGETLPMFLEEIKQRYENRFSLERPSVDRLLDYISSQSLEIARTFFVEYLADLPQSGEIHIGNTSVDEISKTATLPLSKLELLARSMNVSLRVLVQTAYGVSLGETNGVSDITTGVVLSGRTVPVTGVESMLAPCITTLPVRVKVSDKTRFADLAQQAQGDSAQVLEYQYTPLRHIQKWLNRPSALFNSLFAYNKSSASGEQLWEQLEESSRVDYPLALEATADTDKDELVLRVVYSSSFGHARDVYHLLGRIDELLQDAQQVVEPLIPIDLTVDDGEKYDNEWSDAETLMRKSIAELCKLDEKTITKDSTFISLGIDSISSVRFAQALRKQGVDVPTSAIMRAGCIGALSAFVGGDQSDVTGEFDRIANALFNKYGREDIQVVLPATALQSGMLTQTIASQGKYYNIHHTLRLDDGVDLARLHQVVEATAQEVDILRTTFQTDDEYAWVMLVHKSVKVPWSEHTVDSAEDAAKLVAEVNVPRGEADFECPPYAFMVINTSEGTYVNMTMHHALYDGVSLPLLLGDIEKRYRGEIPAHRPQFVQAAPYILDGARDTQGYWQKQMQGYVPKSLPRIDGVKASAHFANTTVGLTAKMTRIVRAAGVSLQSLVLLAWGKTLSTLLGSLDIAFGQVVAGRSIPIEDALLASGPLFKFRLKKDMTNAQALHAQYAQYNDMEAHSHVPLRDIQRNARQRTLFESLFVFQKPFNGAQEDTFWKPAELTRDETQSVEYPLNAEFVDGGDSLSIHASCAASVMTGEELDGLLAKFVEVLADIVDHPQEPCVGFPSTLGGLGDEKVDAQISYVEHNFEGPITRTMETVRAVFADIAKLPVEEISYGTPLYALGLDSVGAIQLASRCRKMGVKDLGVSDIFVGESIAGLDEVLSSRVKEVKEDSKPLVSATEAVNAMSNLHLRKDDVQAVLPLLPGQHYHLQAWLLSGHTFYEPVFAYEAPVRVNNIKMADAWRRLVKQHDVLRTAFTVVNGRPLQVLLKEHDAAFETHYCEDAESFIKDTIRKEFNRPSTLATPPVKLHLVQSDEKSYVLLRVHHALYDAWSIPILAADLWSCYKGRKSDSVGGFKNIVESLAKNGCNDEFWKEDLKDSQPALLPRVRESTEQVFFHDPAVVESASEATSGLQSHQVSLQAVCTTAVGRVVSEMSGVAHPIVGVYHTGRAATVEGIDRVSGPCLNLLPLSVAPGDTIAAAREVQRDIARRTIVEQDHLGAIAKVVFNDGVPLFNVYVNILWHAEKIFSLNDSSLMQMDVGAPTDFVSKDRIDVRSSVRELSTAGVSQDAVFLDIALDAQKDTVGVAARASESVMSSAELQAFIGKITTEIKSVI</sequence>
<proteinExistence type="predicted"/>
<dbReference type="Gene3D" id="3.40.50.12780">
    <property type="entry name" value="N-terminal domain of ligase-like"/>
    <property type="match status" value="3"/>
</dbReference>
<dbReference type="Gene3D" id="3.30.300.30">
    <property type="match status" value="2"/>
</dbReference>
<comment type="pathway">
    <text evidence="1">Siderophore biosynthesis.</text>
</comment>
<dbReference type="InterPro" id="IPR020806">
    <property type="entry name" value="PKS_PP-bd"/>
</dbReference>
<dbReference type="GO" id="GO:0005737">
    <property type="term" value="C:cytoplasm"/>
    <property type="evidence" value="ECO:0007669"/>
    <property type="project" value="TreeGrafter"/>
</dbReference>
<dbReference type="Pfam" id="PF00668">
    <property type="entry name" value="Condensation"/>
    <property type="match status" value="5"/>
</dbReference>
<dbReference type="InterPro" id="IPR000873">
    <property type="entry name" value="AMP-dep_synth/lig_dom"/>
</dbReference>
<dbReference type="Pfam" id="PF00550">
    <property type="entry name" value="PP-binding"/>
    <property type="match status" value="4"/>
</dbReference>
<dbReference type="InterPro" id="IPR020845">
    <property type="entry name" value="AMP-binding_CS"/>
</dbReference>
<accession>A0A4T0MB01</accession>
<dbReference type="GO" id="GO:0031177">
    <property type="term" value="F:phosphopantetheine binding"/>
    <property type="evidence" value="ECO:0007669"/>
    <property type="project" value="InterPro"/>
</dbReference>
<dbReference type="PROSITE" id="PS50075">
    <property type="entry name" value="CARRIER"/>
    <property type="match status" value="4"/>
</dbReference>
<feature type="domain" description="Carrier" evidence="5">
    <location>
        <begin position="3261"/>
        <end position="3334"/>
    </location>
</feature>
<dbReference type="SUPFAM" id="SSF47336">
    <property type="entry name" value="ACP-like"/>
    <property type="match status" value="5"/>
</dbReference>
<dbReference type="InterPro" id="IPR036736">
    <property type="entry name" value="ACP-like_sf"/>
</dbReference>
<reference evidence="6 7" key="1">
    <citation type="submission" date="2019-03" db="EMBL/GenBank/DDBJ databases">
        <title>Sequencing 25 genomes of Wallemia mellicola.</title>
        <authorList>
            <person name="Gostincar C."/>
        </authorList>
    </citation>
    <scope>NUCLEOTIDE SEQUENCE [LARGE SCALE GENOMIC DNA]</scope>
    <source>
        <strain evidence="6 7">EXF-6152</strain>
    </source>
</reference>
<dbReference type="SUPFAM" id="SSF56801">
    <property type="entry name" value="Acetyl-CoA synthetase-like"/>
    <property type="match status" value="3"/>
</dbReference>
<dbReference type="Proteomes" id="UP000310685">
    <property type="component" value="Unassembled WGS sequence"/>
</dbReference>
<evidence type="ECO:0000256" key="2">
    <source>
        <dbReference type="ARBA" id="ARBA00022450"/>
    </source>
</evidence>
<feature type="domain" description="Carrier" evidence="5">
    <location>
        <begin position="3788"/>
        <end position="3862"/>
    </location>
</feature>
<evidence type="ECO:0000313" key="7">
    <source>
        <dbReference type="Proteomes" id="UP000310685"/>
    </source>
</evidence>
<dbReference type="PROSITE" id="PS00012">
    <property type="entry name" value="PHOSPHOPANTETHEINE"/>
    <property type="match status" value="1"/>
</dbReference>
<dbReference type="GO" id="GO:0044550">
    <property type="term" value="P:secondary metabolite biosynthetic process"/>
    <property type="evidence" value="ECO:0007669"/>
    <property type="project" value="TreeGrafter"/>
</dbReference>
<dbReference type="SUPFAM" id="SSF52777">
    <property type="entry name" value="CoA-dependent acyltransferases"/>
    <property type="match status" value="10"/>
</dbReference>
<keyword evidence="3" id="KW-0597">Phosphoprotein</keyword>
<keyword evidence="2" id="KW-0596">Phosphopantetheine</keyword>
<gene>
    <name evidence="6" type="ORF">E3Q22_02096</name>
</gene>
<dbReference type="EMBL" id="SPRC01000018">
    <property type="protein sequence ID" value="TIB80173.1"/>
    <property type="molecule type" value="Genomic_DNA"/>
</dbReference>
<dbReference type="FunFam" id="3.40.50.12780:FF:000024">
    <property type="entry name" value="Nonribosomal siderophore peptide synthase SidC"/>
    <property type="match status" value="1"/>
</dbReference>
<dbReference type="CDD" id="cd05918">
    <property type="entry name" value="A_NRPS_SidN3_like"/>
    <property type="match status" value="1"/>
</dbReference>
<dbReference type="GO" id="GO:0016874">
    <property type="term" value="F:ligase activity"/>
    <property type="evidence" value="ECO:0007669"/>
    <property type="project" value="UniProtKB-KW"/>
</dbReference>
<dbReference type="InterPro" id="IPR001242">
    <property type="entry name" value="Condensation_dom"/>
</dbReference>
<dbReference type="InterPro" id="IPR023213">
    <property type="entry name" value="CAT-like_dom_sf"/>
</dbReference>